<reference evidence="3" key="1">
    <citation type="submission" date="2009-08" db="EMBL/GenBank/DDBJ databases">
        <title>Annotation of Salpingoeca rosetta.</title>
        <authorList>
            <consortium name="The Broad Institute Genome Sequencing Platform"/>
            <person name="Russ C."/>
            <person name="Cuomo C."/>
            <person name="Burger G."/>
            <person name="Gray M.W."/>
            <person name="Holland P.W.H."/>
            <person name="King N."/>
            <person name="Lang F.B.F."/>
            <person name="Roger A.J."/>
            <person name="Ruiz-Trillo I."/>
            <person name="Young S.K."/>
            <person name="Zeng Q."/>
            <person name="Gargeya S."/>
            <person name="Alvarado L."/>
            <person name="Berlin A."/>
            <person name="Chapman S.B."/>
            <person name="Chen Z."/>
            <person name="Freedman E."/>
            <person name="Gellesch M."/>
            <person name="Goldberg J."/>
            <person name="Griggs A."/>
            <person name="Gujja S."/>
            <person name="Heilman E."/>
            <person name="Heiman D."/>
            <person name="Howarth C."/>
            <person name="Mehta T."/>
            <person name="Neiman D."/>
            <person name="Pearson M."/>
            <person name="Roberts A."/>
            <person name="Saif S."/>
            <person name="Shea T."/>
            <person name="Shenoy N."/>
            <person name="Sisk P."/>
            <person name="Stolte C."/>
            <person name="Sykes S."/>
            <person name="White J."/>
            <person name="Yandava C."/>
            <person name="Haas B."/>
            <person name="Nusbaum C."/>
            <person name="Birren B."/>
        </authorList>
    </citation>
    <scope>NUCLEOTIDE SEQUENCE [LARGE SCALE GENOMIC DNA]</scope>
    <source>
        <strain evidence="3">ATCC 50818</strain>
    </source>
</reference>
<dbReference type="InParanoid" id="F2U0G9"/>
<dbReference type="KEGG" id="sre:PTSG_11744"/>
<protein>
    <submittedName>
        <fullName evidence="3">Uncharacterized protein</fullName>
    </submittedName>
</protein>
<gene>
    <name evidence="3" type="ORF">PTSG_11744</name>
</gene>
<evidence type="ECO:0000256" key="1">
    <source>
        <dbReference type="SAM" id="MobiDB-lite"/>
    </source>
</evidence>
<dbReference type="GeneID" id="16078055"/>
<sequence length="224" mass="24429">MQTGGRLAWVVSRIILYTAVVVSGFAIAGIIGTTKLHEKSSTCLLNTEVRMLSKDECCTRFVCQTCKRQEDCADTSYPSTCTGGNCQPDQCFASSGATKTSRCKYVITFGAISGSLALIMVFANVYKACNKNAEALKRIYTLKGNKLEYPDFYAKLTAAMYMGWVNMLALTFLGITSITRYYCNRSKASSYSISADGHDDGDANAPAPSHVFSETEDDDAQLLH</sequence>
<proteinExistence type="predicted"/>
<feature type="transmembrane region" description="Helical" evidence="2">
    <location>
        <begin position="105"/>
        <end position="126"/>
    </location>
</feature>
<dbReference type="EMBL" id="GL832958">
    <property type="protein sequence ID" value="EGD80897.1"/>
    <property type="molecule type" value="Genomic_DNA"/>
</dbReference>
<dbReference type="AlphaFoldDB" id="F2U0G9"/>
<name>F2U0G9_SALR5</name>
<evidence type="ECO:0000313" key="3">
    <source>
        <dbReference type="EMBL" id="EGD80897.1"/>
    </source>
</evidence>
<organism evidence="4">
    <name type="scientific">Salpingoeca rosetta (strain ATCC 50818 / BSB-021)</name>
    <dbReference type="NCBI Taxonomy" id="946362"/>
    <lineage>
        <taxon>Eukaryota</taxon>
        <taxon>Choanoflagellata</taxon>
        <taxon>Craspedida</taxon>
        <taxon>Salpingoecidae</taxon>
        <taxon>Salpingoeca</taxon>
    </lineage>
</organism>
<keyword evidence="2" id="KW-1133">Transmembrane helix</keyword>
<evidence type="ECO:0000313" key="4">
    <source>
        <dbReference type="Proteomes" id="UP000007799"/>
    </source>
</evidence>
<keyword evidence="2" id="KW-0472">Membrane</keyword>
<evidence type="ECO:0000256" key="2">
    <source>
        <dbReference type="SAM" id="Phobius"/>
    </source>
</evidence>
<feature type="transmembrane region" description="Helical" evidence="2">
    <location>
        <begin position="14"/>
        <end position="32"/>
    </location>
</feature>
<accession>F2U0G9</accession>
<keyword evidence="2" id="KW-0812">Transmembrane</keyword>
<feature type="compositionally biased region" description="Acidic residues" evidence="1">
    <location>
        <begin position="214"/>
        <end position="224"/>
    </location>
</feature>
<feature type="transmembrane region" description="Helical" evidence="2">
    <location>
        <begin position="161"/>
        <end position="183"/>
    </location>
</feature>
<keyword evidence="4" id="KW-1185">Reference proteome</keyword>
<feature type="region of interest" description="Disordered" evidence="1">
    <location>
        <begin position="199"/>
        <end position="224"/>
    </location>
</feature>
<dbReference type="Proteomes" id="UP000007799">
    <property type="component" value="Unassembled WGS sequence"/>
</dbReference>
<dbReference type="RefSeq" id="XP_004997458.1">
    <property type="nucleotide sequence ID" value="XM_004997401.1"/>
</dbReference>